<dbReference type="EnsemblPlants" id="MELO3C034042.2.1">
    <property type="protein sequence ID" value="MELO3C034042.2.1"/>
    <property type="gene ID" value="MELO3C034042.2"/>
</dbReference>
<dbReference type="Gramene" id="MELO3C034042.2.1">
    <property type="protein sequence ID" value="MELO3C034042.2.1"/>
    <property type="gene ID" value="MELO3C034042.2"/>
</dbReference>
<name>A0A9I9EHY8_CUCME</name>
<reference evidence="1" key="1">
    <citation type="submission" date="2023-03" db="UniProtKB">
        <authorList>
            <consortium name="EnsemblPlants"/>
        </authorList>
    </citation>
    <scope>IDENTIFICATION</scope>
</reference>
<sequence length="63" mass="7455">MGIVKIDQMTSKKRRWSSRGLKFFQSTGSSDTIKQRWRQKICIKPYYSLIENTHLDFSITVIT</sequence>
<dbReference type="AlphaFoldDB" id="A0A9I9EHY8"/>
<evidence type="ECO:0000313" key="1">
    <source>
        <dbReference type="EnsemblPlants" id="MELO3C034042.2.1"/>
    </source>
</evidence>
<accession>A0A9I9EHY8</accession>
<protein>
    <submittedName>
        <fullName evidence="1">Uncharacterized protein</fullName>
    </submittedName>
</protein>
<organism evidence="1">
    <name type="scientific">Cucumis melo</name>
    <name type="common">Muskmelon</name>
    <dbReference type="NCBI Taxonomy" id="3656"/>
    <lineage>
        <taxon>Eukaryota</taxon>
        <taxon>Viridiplantae</taxon>
        <taxon>Streptophyta</taxon>
        <taxon>Embryophyta</taxon>
        <taxon>Tracheophyta</taxon>
        <taxon>Spermatophyta</taxon>
        <taxon>Magnoliopsida</taxon>
        <taxon>eudicotyledons</taxon>
        <taxon>Gunneridae</taxon>
        <taxon>Pentapetalae</taxon>
        <taxon>rosids</taxon>
        <taxon>fabids</taxon>
        <taxon>Cucurbitales</taxon>
        <taxon>Cucurbitaceae</taxon>
        <taxon>Benincaseae</taxon>
        <taxon>Cucumis</taxon>
    </lineage>
</organism>
<proteinExistence type="predicted"/>